<dbReference type="InterPro" id="IPR043162">
    <property type="entry name" value="DOCK_C_lobe_C"/>
</dbReference>
<dbReference type="GO" id="GO:0005085">
    <property type="term" value="F:guanyl-nucleotide exchange factor activity"/>
    <property type="evidence" value="ECO:0007669"/>
    <property type="project" value="InterPro"/>
</dbReference>
<keyword evidence="2" id="KW-0175">Coiled coil</keyword>
<dbReference type="InterPro" id="IPR046773">
    <property type="entry name" value="DOCKER_Lobe_C"/>
</dbReference>
<dbReference type="GO" id="GO:0005737">
    <property type="term" value="C:cytoplasm"/>
    <property type="evidence" value="ECO:0007669"/>
    <property type="project" value="TreeGrafter"/>
</dbReference>
<dbReference type="OrthoDB" id="18896at2759"/>
<dbReference type="GO" id="GO:0007264">
    <property type="term" value="P:small GTPase-mediated signal transduction"/>
    <property type="evidence" value="ECO:0007669"/>
    <property type="project" value="InterPro"/>
</dbReference>
<dbReference type="InterPro" id="IPR043161">
    <property type="entry name" value="DOCK_C_lobe_A"/>
</dbReference>
<dbReference type="GO" id="GO:0031267">
    <property type="term" value="F:small GTPase binding"/>
    <property type="evidence" value="ECO:0007669"/>
    <property type="project" value="TreeGrafter"/>
</dbReference>
<dbReference type="RefSeq" id="XP_007374709.1">
    <property type="nucleotide sequence ID" value="XM_007374647.1"/>
</dbReference>
<feature type="domain" description="DOCKER" evidence="4">
    <location>
        <begin position="1383"/>
        <end position="1787"/>
    </location>
</feature>
<name>G3ALF1_SPAPN</name>
<accession>G3ALF1</accession>
<dbReference type="PROSITE" id="PS51651">
    <property type="entry name" value="DOCKER"/>
    <property type="match status" value="1"/>
</dbReference>
<organism evidence="6">
    <name type="scientific">Spathaspora passalidarum (strain NRRL Y-27907 / 11-Y1)</name>
    <dbReference type="NCBI Taxonomy" id="619300"/>
    <lineage>
        <taxon>Eukaryota</taxon>
        <taxon>Fungi</taxon>
        <taxon>Dikarya</taxon>
        <taxon>Ascomycota</taxon>
        <taxon>Saccharomycotina</taxon>
        <taxon>Pichiomycetes</taxon>
        <taxon>Debaryomycetaceae</taxon>
        <taxon>Spathaspora</taxon>
    </lineage>
</organism>
<evidence type="ECO:0000313" key="5">
    <source>
        <dbReference type="EMBL" id="EGW33194.1"/>
    </source>
</evidence>
<dbReference type="InterPro" id="IPR057500">
    <property type="entry name" value="C2_DCK1_4th"/>
</dbReference>
<dbReference type="FunCoup" id="G3ALF1">
    <property type="interactions" value="19"/>
</dbReference>
<dbReference type="Pfam" id="PF25338">
    <property type="entry name" value="C2_DCK_4th"/>
    <property type="match status" value="1"/>
</dbReference>
<dbReference type="PANTHER" id="PTHR45653">
    <property type="entry name" value="DEDICATOR OF CYTOKINESIS"/>
    <property type="match status" value="1"/>
</dbReference>
<evidence type="ECO:0000256" key="3">
    <source>
        <dbReference type="SAM" id="MobiDB-lite"/>
    </source>
</evidence>
<dbReference type="Gene3D" id="1.20.58.740">
    <property type="match status" value="1"/>
</dbReference>
<dbReference type="KEGG" id="spaa:SPAPADRAFT_136173"/>
<dbReference type="Gene3D" id="1.25.40.410">
    <property type="match status" value="1"/>
</dbReference>
<evidence type="ECO:0000313" key="6">
    <source>
        <dbReference type="Proteomes" id="UP000000709"/>
    </source>
</evidence>
<dbReference type="HOGENOM" id="CLU_238900_0_0_1"/>
<evidence type="ECO:0000259" key="4">
    <source>
        <dbReference type="PROSITE" id="PS51651"/>
    </source>
</evidence>
<protein>
    <submittedName>
        <fullName evidence="5">Dedicator of cytokinesis protein 4 CRK binding protein</fullName>
    </submittedName>
</protein>
<reference evidence="5 6" key="1">
    <citation type="journal article" date="2011" name="Proc. Natl. Acad. Sci. U.S.A.">
        <title>Comparative genomics of xylose-fermenting fungi for enhanced biofuel production.</title>
        <authorList>
            <person name="Wohlbach D.J."/>
            <person name="Kuo A."/>
            <person name="Sato T.K."/>
            <person name="Potts K.M."/>
            <person name="Salamov A.A."/>
            <person name="LaButti K.M."/>
            <person name="Sun H."/>
            <person name="Clum A."/>
            <person name="Pangilinan J.L."/>
            <person name="Lindquist E.A."/>
            <person name="Lucas S."/>
            <person name="Lapidus A."/>
            <person name="Jin M."/>
            <person name="Gunawan C."/>
            <person name="Balan V."/>
            <person name="Dale B.E."/>
            <person name="Jeffries T.W."/>
            <person name="Zinkel R."/>
            <person name="Barry K.W."/>
            <person name="Grigoriev I.V."/>
            <person name="Gasch A.P."/>
        </authorList>
    </citation>
    <scope>NUCLEOTIDE SEQUENCE [LARGE SCALE GENOMIC DNA]</scope>
    <source>
        <strain evidence="6">NRRL Y-27907 / 11-Y1</strain>
    </source>
</reference>
<evidence type="ECO:0000256" key="2">
    <source>
        <dbReference type="SAM" id="Coils"/>
    </source>
</evidence>
<dbReference type="InterPro" id="IPR027357">
    <property type="entry name" value="DOCKER_dom"/>
</dbReference>
<dbReference type="PANTHER" id="PTHR45653:SF10">
    <property type="entry name" value="MYOBLAST CITY, ISOFORM B"/>
    <property type="match status" value="1"/>
</dbReference>
<feature type="region of interest" description="Disordered" evidence="3">
    <location>
        <begin position="1803"/>
        <end position="1844"/>
    </location>
</feature>
<feature type="compositionally biased region" description="Low complexity" evidence="3">
    <location>
        <begin position="1818"/>
        <end position="1844"/>
    </location>
</feature>
<proteinExistence type="inferred from homology"/>
<dbReference type="GeneID" id="18869944"/>
<dbReference type="CDD" id="cd11684">
    <property type="entry name" value="DHR2_DOCK"/>
    <property type="match status" value="1"/>
</dbReference>
<dbReference type="STRING" id="619300.G3ALF1"/>
<sequence length="1863" mass="211824">MTWTPTDAFLRGKIVKAFLPFDKHPNLVNDNLRNLYPGDEVYIFETKDNKWARGYAISKPFPHDFVMTSVNLDDLPSDNCNVVVFPLKYVKVQQVVPFPEVKIEAVSPQKSLHVVPSISEIERAEKGPEEESREIPKLPNDFGSKNVGNLIEEIGYSLELMNSHLFALYSIGEFRLFTRLVALFHELHQTKIKLSNNLLSTNEAIYAKEQATHLLNKIPKKLASRAARLNEKSYDLDNRDTDISGYKSILARETLSGEILSLDGTIPARIALNSELGALVGNYPIHAHLNQADYDLKSQGNKKLLREPNICSHILVDFQQVSGSSAYQPPGFAGMTAYMYLRNSTKRLTEAFAVQTNTVDDLVDIEKLSAALFLNLPITEIDNNRIYLVAVLTEEIDITMKLPSHQSQYLKRVKKGIAVGVADITRVFSSNEGALASGESHRFAISLYASSIKYNNNNEILDVEGNDGWGGLADRIISNSSIGVFVNPRAEKLIVTVKEFKNQLGNGYNNHREVHTGPISRIKPIFFDPLAENYERIYLNMGKLSLIHNPMRDDLLTIEVSAPNNELIAFAKGSNQQEKRTWQLVSVNPEESIGEIVKVNGISLQNPSKKLPKEDFLLLTLYVNGALAGQGKLLYKAGNKLVEFHKRAIDIKSLNNKVVIGRVEVSTEYIGKIYNSDISIDNIFQYQSLISQGPSGIDVLSQSMENFCKLGVSQLVKYFPELLSSFHGIVDCVLNNENMENKETFLDLMFRSTIHLMDVLFGKKEQYLQLIENYSIKYRSPPQVGIFYLSTIAKVFHKVDVEWNAVSRAMCRVISYIMRLAIVSMKGVTDQQEEYYKSLGMLFMGVAKFLAVPTPNLAEDQILIMNIVDYVLSFRSSMDPVRIIISIVGFLDAIGTRGLGANEESYGQTQVIKGSKGHEVIIGKLLLNNRLLHSKYIDNHKEVRRLLVSNSVRWAFEVLTGATDIDASRLACTNLNTVCTILWEKVLPSKDPEDIQMCYSLTKFLPVLASVFSKYNTYLRTNDQFKPKRTFTNLFPTQYPFREFSIDSIVNDEVMVELLVEIATCFSFMGMIGKNAAGEEGILRLLEFEIKDDFFDAEKYLTSNFGSKDLIEMMKGLRHIRQGWYFPEDKWLSLYAVIGEGCLCALELISPLLLAEHIPLQDDMDSFDIVLWGIYFRNLLKLGTIAPVSVEHLSDLPRRACSQITGTMRDRIAGLLSKAWDALGWYASNEDIARFNFEKYGGYQIEFLDSSAYGILPELMLFALQRNKQCQEVSAKIIWSCLITEYNVTENINESTRQILYGLHEIYHRFAYKPKPSEQESFISQLKATIRLDVEDEMFGDVYDFVHNLSRYMDALNYLLSVPVGPEFNDDRSFHEINCRSYLRDAGKEEVLGNYVSSMYEEYLNSKDYIQAALSLELYSTIYTWDQQTIVPQSYKPKLAQQTSFERKELLYTMIAKNYIKGNSLERAIDAYNGLLDAYHEHTLDLKSFSYVHSKLAKLYLDLESSDKLTPSYFRVEFIGTGFPLYIRGREQIYQGMPFEHITSIYKRLLNIFPGARIISEENEARNAKEKFKNGRFLYVSVVEPVDEISDKVFNTSIGVRQYARNRDLRFFTTMKRLPGYSSVFDLWTEETTYETQLSFPTLMNRSFIKESKTVKLSPLDNAIRTLINKNNDLIQLESKINQALKEKHEVGALTMEMTRQLSGTVDSPVNGGVGQYRDFLSKLDQDEDKLRLLKRALDDLVMILNRCLQLHGKIVTPNLKATHDNMLDQYKKNFKDEIEALTISGELNGVSNSNKIQRMSLIRKDKDPGSPLRQSRTNRSNGSLGTSTTTSSMSGRMSRTNSTTTFNTVRLERVQLFKSAIE</sequence>
<dbReference type="Proteomes" id="UP000000709">
    <property type="component" value="Unassembled WGS sequence"/>
</dbReference>
<dbReference type="InterPro" id="IPR032376">
    <property type="entry name" value="DOCK_N"/>
</dbReference>
<gene>
    <name evidence="5" type="ORF">SPAPADRAFT_136173</name>
</gene>
<dbReference type="InterPro" id="IPR026791">
    <property type="entry name" value="DOCK"/>
</dbReference>
<feature type="coiled-coil region" evidence="2">
    <location>
        <begin position="1660"/>
        <end position="1687"/>
    </location>
</feature>
<dbReference type="EMBL" id="GL996501">
    <property type="protein sequence ID" value="EGW33194.1"/>
    <property type="molecule type" value="Genomic_DNA"/>
</dbReference>
<comment type="similarity">
    <text evidence="1">Belongs to the DOCK family.</text>
</comment>
<dbReference type="Pfam" id="PF20421">
    <property type="entry name" value="DHR-2_Lobe_C"/>
    <property type="match status" value="1"/>
</dbReference>
<dbReference type="Pfam" id="PF16172">
    <property type="entry name" value="DOCK_N"/>
    <property type="match status" value="1"/>
</dbReference>
<keyword evidence="6" id="KW-1185">Reference proteome</keyword>
<dbReference type="eggNOG" id="KOG1998">
    <property type="taxonomic scope" value="Eukaryota"/>
</dbReference>
<evidence type="ECO:0000256" key="1">
    <source>
        <dbReference type="PROSITE-ProRule" id="PRU00984"/>
    </source>
</evidence>
<dbReference type="InParanoid" id="G3ALF1"/>
<dbReference type="GO" id="GO:0005886">
    <property type="term" value="C:plasma membrane"/>
    <property type="evidence" value="ECO:0007669"/>
    <property type="project" value="TreeGrafter"/>
</dbReference>
<dbReference type="OMA" id="KPIFFDP"/>